<dbReference type="PANTHER" id="PTHR47197:SF3">
    <property type="entry name" value="DIHYDRO-HEME D1 DEHYDROGENASE"/>
    <property type="match status" value="1"/>
</dbReference>
<keyword evidence="1" id="KW-0732">Signal</keyword>
<feature type="chain" id="PRO_5040434620" evidence="1">
    <location>
        <begin position="24"/>
        <end position="234"/>
    </location>
</feature>
<dbReference type="PANTHER" id="PTHR47197">
    <property type="entry name" value="PROTEIN NIRF"/>
    <property type="match status" value="1"/>
</dbReference>
<dbReference type="OrthoDB" id="5340947at2759"/>
<sequence>MVRLLSIQLCLNFSIILLGAVGAVSVPDCQGPAPNQTTLNNVRTAQIGTGNAIHPFGLTYATHGNIAFVALNDTLGVLSTRAFTPSKALVSQVFPAGCGDVRVAVHPDGKTVWVTARESNHLLAFDAAKLPSKPDEALLASVQVGNLPVGLIFARGGTRIVTADSNRYNTPGAISGLSAVDVQAALHGSNNSVLGRINTGKFPRELAISPNGRTILVSDYSSLQIQAVDVSTLP</sequence>
<evidence type="ECO:0000313" key="2">
    <source>
        <dbReference type="EMBL" id="KAF2097680.1"/>
    </source>
</evidence>
<dbReference type="Gene3D" id="2.130.10.10">
    <property type="entry name" value="YVTN repeat-like/Quinoprotein amine dehydrogenase"/>
    <property type="match status" value="1"/>
</dbReference>
<organism evidence="2 3">
    <name type="scientific">Rhizodiscina lignyota</name>
    <dbReference type="NCBI Taxonomy" id="1504668"/>
    <lineage>
        <taxon>Eukaryota</taxon>
        <taxon>Fungi</taxon>
        <taxon>Dikarya</taxon>
        <taxon>Ascomycota</taxon>
        <taxon>Pezizomycotina</taxon>
        <taxon>Dothideomycetes</taxon>
        <taxon>Pleosporomycetidae</taxon>
        <taxon>Aulographales</taxon>
        <taxon>Rhizodiscinaceae</taxon>
        <taxon>Rhizodiscina</taxon>
    </lineage>
</organism>
<gene>
    <name evidence="2" type="ORF">NA57DRAFT_56870</name>
</gene>
<protein>
    <submittedName>
        <fullName evidence="2">Uncharacterized protein</fullName>
    </submittedName>
</protein>
<comment type="caution">
    <text evidence="2">The sequence shown here is derived from an EMBL/GenBank/DDBJ whole genome shotgun (WGS) entry which is preliminary data.</text>
</comment>
<keyword evidence="3" id="KW-1185">Reference proteome</keyword>
<dbReference type="AlphaFoldDB" id="A0A9P4IEB4"/>
<dbReference type="Proteomes" id="UP000799772">
    <property type="component" value="Unassembled WGS sequence"/>
</dbReference>
<name>A0A9P4IEB4_9PEZI</name>
<proteinExistence type="predicted"/>
<dbReference type="InterPro" id="IPR011045">
    <property type="entry name" value="N2O_reductase_N"/>
</dbReference>
<dbReference type="SUPFAM" id="SSF50974">
    <property type="entry name" value="Nitrous oxide reductase, N-terminal domain"/>
    <property type="match status" value="1"/>
</dbReference>
<evidence type="ECO:0000313" key="3">
    <source>
        <dbReference type="Proteomes" id="UP000799772"/>
    </source>
</evidence>
<dbReference type="EMBL" id="ML978127">
    <property type="protein sequence ID" value="KAF2097680.1"/>
    <property type="molecule type" value="Genomic_DNA"/>
</dbReference>
<accession>A0A9P4IEB4</accession>
<reference evidence="2" key="1">
    <citation type="journal article" date="2020" name="Stud. Mycol.">
        <title>101 Dothideomycetes genomes: a test case for predicting lifestyles and emergence of pathogens.</title>
        <authorList>
            <person name="Haridas S."/>
            <person name="Albert R."/>
            <person name="Binder M."/>
            <person name="Bloem J."/>
            <person name="Labutti K."/>
            <person name="Salamov A."/>
            <person name="Andreopoulos B."/>
            <person name="Baker S."/>
            <person name="Barry K."/>
            <person name="Bills G."/>
            <person name="Bluhm B."/>
            <person name="Cannon C."/>
            <person name="Castanera R."/>
            <person name="Culley D."/>
            <person name="Daum C."/>
            <person name="Ezra D."/>
            <person name="Gonzalez J."/>
            <person name="Henrissat B."/>
            <person name="Kuo A."/>
            <person name="Liang C."/>
            <person name="Lipzen A."/>
            <person name="Lutzoni F."/>
            <person name="Magnuson J."/>
            <person name="Mondo S."/>
            <person name="Nolan M."/>
            <person name="Ohm R."/>
            <person name="Pangilinan J."/>
            <person name="Park H.-J."/>
            <person name="Ramirez L."/>
            <person name="Alfaro M."/>
            <person name="Sun H."/>
            <person name="Tritt A."/>
            <person name="Yoshinaga Y."/>
            <person name="Zwiers L.-H."/>
            <person name="Turgeon B."/>
            <person name="Goodwin S."/>
            <person name="Spatafora J."/>
            <person name="Crous P."/>
            <person name="Grigoriev I."/>
        </authorList>
    </citation>
    <scope>NUCLEOTIDE SEQUENCE</scope>
    <source>
        <strain evidence="2">CBS 133067</strain>
    </source>
</reference>
<evidence type="ECO:0000256" key="1">
    <source>
        <dbReference type="SAM" id="SignalP"/>
    </source>
</evidence>
<dbReference type="InterPro" id="IPR015943">
    <property type="entry name" value="WD40/YVTN_repeat-like_dom_sf"/>
</dbReference>
<dbReference type="InterPro" id="IPR051200">
    <property type="entry name" value="Host-pathogen_enzymatic-act"/>
</dbReference>
<feature type="signal peptide" evidence="1">
    <location>
        <begin position="1"/>
        <end position="23"/>
    </location>
</feature>